<dbReference type="AlphaFoldDB" id="A0A7R9BIN0"/>
<accession>A0A7R9BIN0</accession>
<feature type="non-terminal residue" evidence="1">
    <location>
        <position position="1"/>
    </location>
</feature>
<dbReference type="Proteomes" id="UP000678499">
    <property type="component" value="Unassembled WGS sequence"/>
</dbReference>
<dbReference type="EMBL" id="OA882291">
    <property type="protein sequence ID" value="CAD7274485.1"/>
    <property type="molecule type" value="Genomic_DNA"/>
</dbReference>
<evidence type="ECO:0000313" key="2">
    <source>
        <dbReference type="Proteomes" id="UP000678499"/>
    </source>
</evidence>
<keyword evidence="2" id="KW-1185">Reference proteome</keyword>
<reference evidence="1" key="1">
    <citation type="submission" date="2020-11" db="EMBL/GenBank/DDBJ databases">
        <authorList>
            <person name="Tran Van P."/>
        </authorList>
    </citation>
    <scope>NUCLEOTIDE SEQUENCE</scope>
</reference>
<protein>
    <submittedName>
        <fullName evidence="1">Uncharacterized protein</fullName>
    </submittedName>
</protein>
<evidence type="ECO:0000313" key="1">
    <source>
        <dbReference type="EMBL" id="CAD7274485.1"/>
    </source>
</evidence>
<sequence>MDPLDRRYTLHQKQWEEFMTKVQSSAELPIVPHFDVNTLITAETDQIKRLINRR</sequence>
<name>A0A7R9BIN0_9CRUS</name>
<proteinExistence type="predicted"/>
<gene>
    <name evidence="1" type="ORF">NMOB1V02_LOCUS2316</name>
</gene>
<organism evidence="1">
    <name type="scientific">Notodromas monacha</name>
    <dbReference type="NCBI Taxonomy" id="399045"/>
    <lineage>
        <taxon>Eukaryota</taxon>
        <taxon>Metazoa</taxon>
        <taxon>Ecdysozoa</taxon>
        <taxon>Arthropoda</taxon>
        <taxon>Crustacea</taxon>
        <taxon>Oligostraca</taxon>
        <taxon>Ostracoda</taxon>
        <taxon>Podocopa</taxon>
        <taxon>Podocopida</taxon>
        <taxon>Cypridocopina</taxon>
        <taxon>Cypridoidea</taxon>
        <taxon>Cyprididae</taxon>
        <taxon>Notodromas</taxon>
    </lineage>
</organism>
<dbReference type="EMBL" id="CAJPEX010000254">
    <property type="protein sequence ID" value="CAG0914637.1"/>
    <property type="molecule type" value="Genomic_DNA"/>
</dbReference>